<dbReference type="OrthoDB" id="10301586at2759"/>
<protein>
    <submittedName>
        <fullName evidence="1">Uncharacterized protein</fullName>
    </submittedName>
</protein>
<evidence type="ECO:0000313" key="1">
    <source>
        <dbReference type="EMBL" id="CAC5404946.1"/>
    </source>
</evidence>
<keyword evidence="2" id="KW-1185">Reference proteome</keyword>
<dbReference type="EMBL" id="CACVKT020007048">
    <property type="protein sequence ID" value="CAC5404946.1"/>
    <property type="molecule type" value="Genomic_DNA"/>
</dbReference>
<dbReference type="AlphaFoldDB" id="A0A6J8DAC3"/>
<name>A0A6J8DAC3_MYTCO</name>
<proteinExistence type="predicted"/>
<gene>
    <name evidence="1" type="ORF">MCOR_38677</name>
</gene>
<reference evidence="1 2" key="1">
    <citation type="submission" date="2020-06" db="EMBL/GenBank/DDBJ databases">
        <authorList>
            <person name="Li R."/>
            <person name="Bekaert M."/>
        </authorList>
    </citation>
    <scope>NUCLEOTIDE SEQUENCE [LARGE SCALE GENOMIC DNA]</scope>
    <source>
        <strain evidence="2">wild</strain>
    </source>
</reference>
<accession>A0A6J8DAC3</accession>
<sequence length="341" mass="38667">MFRVYLNPSAVRNRERNIKVFSIFAYKPTTLKLKSSTPVPLKHSQFEAAIDAVFNHLLTKVPIKIQSKGNKVAILKIALQKNQCYSDDEKFGNDTALNNFGRIAKGVKKNKDSRAVLITWLVDVDKGSCQLLKLREKVEGVQILLRLGKATTPVESKDAVEWFKQLCLKPNGDFKNPGPVSLYNSIFEALEMEYIEKISEANVSDGKELHKKLEKSMLEKPLDLKIIKECLPGNTSWPNYVRNHHGLPFCLLYAPKELSVNIRLLCFPSYEEIYFYSPNSVAGTIDLGLIGDDQFVPLFKVTQADDGGKIKRLKKEIITLRAEIERLKLASGIKKRKCRIN</sequence>
<dbReference type="Proteomes" id="UP000507470">
    <property type="component" value="Unassembled WGS sequence"/>
</dbReference>
<evidence type="ECO:0000313" key="2">
    <source>
        <dbReference type="Proteomes" id="UP000507470"/>
    </source>
</evidence>
<organism evidence="1 2">
    <name type="scientific">Mytilus coruscus</name>
    <name type="common">Sea mussel</name>
    <dbReference type="NCBI Taxonomy" id="42192"/>
    <lineage>
        <taxon>Eukaryota</taxon>
        <taxon>Metazoa</taxon>
        <taxon>Spiralia</taxon>
        <taxon>Lophotrochozoa</taxon>
        <taxon>Mollusca</taxon>
        <taxon>Bivalvia</taxon>
        <taxon>Autobranchia</taxon>
        <taxon>Pteriomorphia</taxon>
        <taxon>Mytilida</taxon>
        <taxon>Mytiloidea</taxon>
        <taxon>Mytilidae</taxon>
        <taxon>Mytilinae</taxon>
        <taxon>Mytilus</taxon>
    </lineage>
</organism>